<dbReference type="EMBL" id="JASJUT010000005">
    <property type="protein sequence ID" value="MDK2596048.1"/>
    <property type="molecule type" value="Genomic_DNA"/>
</dbReference>
<dbReference type="Gene3D" id="2.60.120.260">
    <property type="entry name" value="Galactose-binding domain-like"/>
    <property type="match status" value="1"/>
</dbReference>
<evidence type="ECO:0000313" key="3">
    <source>
        <dbReference type="Proteomes" id="UP001231915"/>
    </source>
</evidence>
<gene>
    <name evidence="2" type="ORF">QNM18_13385</name>
</gene>
<dbReference type="RefSeq" id="WP_211011681.1">
    <property type="nucleotide sequence ID" value="NZ_JASJUT010000005.1"/>
</dbReference>
<evidence type="ECO:0008006" key="4">
    <source>
        <dbReference type="Google" id="ProtNLM"/>
    </source>
</evidence>
<dbReference type="InterPro" id="IPR008979">
    <property type="entry name" value="Galactose-bd-like_sf"/>
</dbReference>
<dbReference type="SUPFAM" id="SSF49785">
    <property type="entry name" value="Galactose-binding domain-like"/>
    <property type="match status" value="1"/>
</dbReference>
<feature type="chain" id="PRO_5046000706" description="F5/8 type C domain-containing protein" evidence="1">
    <location>
        <begin position="21"/>
        <end position="282"/>
    </location>
</feature>
<comment type="caution">
    <text evidence="2">The sequence shown here is derived from an EMBL/GenBank/DDBJ whole genome shotgun (WGS) entry which is preliminary data.</text>
</comment>
<evidence type="ECO:0000256" key="1">
    <source>
        <dbReference type="SAM" id="SignalP"/>
    </source>
</evidence>
<sequence length="282" mass="31137">MKLSKRIVLASLFAAPYAFAQNVVINFDDSLDGVNHATNSISVNLIQQGNMLIGNDGQYVTLSGEVEETNNAFYGSGLEPRVHFKLNDNGNVKWFTGTRNASNVWTGTWYGSNGSKGDFGFEYSDALTTPPGCSDVVRLDSDPVFSGGEFDYTRPLDETCLMDTDDATKGIYMMSDKGGLPFPMSFSIELKRNFTIQSFKLGTYNNGQGNRLTTFTLEAWENGAWVKKGDFEFTSSIPSKGFVRELYRLPEAVTTSKIRISATGTADYYNAGRVLMYGLSFH</sequence>
<name>A0ABT7ELZ6_9GAMM</name>
<keyword evidence="1" id="KW-0732">Signal</keyword>
<keyword evidence="3" id="KW-1185">Reference proteome</keyword>
<dbReference type="Proteomes" id="UP001231915">
    <property type="component" value="Unassembled WGS sequence"/>
</dbReference>
<proteinExistence type="predicted"/>
<feature type="signal peptide" evidence="1">
    <location>
        <begin position="1"/>
        <end position="20"/>
    </location>
</feature>
<accession>A0ABT7ELZ6</accession>
<evidence type="ECO:0000313" key="2">
    <source>
        <dbReference type="EMBL" id="MDK2596048.1"/>
    </source>
</evidence>
<protein>
    <recommendedName>
        <fullName evidence="4">F5/8 type C domain-containing protein</fullName>
    </recommendedName>
</protein>
<organism evidence="2 3">
    <name type="scientific">Pseudoalteromonas obscura</name>
    <dbReference type="NCBI Taxonomy" id="3048491"/>
    <lineage>
        <taxon>Bacteria</taxon>
        <taxon>Pseudomonadati</taxon>
        <taxon>Pseudomonadota</taxon>
        <taxon>Gammaproteobacteria</taxon>
        <taxon>Alteromonadales</taxon>
        <taxon>Pseudoalteromonadaceae</taxon>
        <taxon>Pseudoalteromonas</taxon>
    </lineage>
</organism>
<reference evidence="2 3" key="1">
    <citation type="submission" date="2023-05" db="EMBL/GenBank/DDBJ databases">
        <title>Pseudoalteromonas ardens sp. nov., Pseudoalteromonas obscura sp. nov., and Pseudoalteromonas umbrosa sp. nov., isolated from the coral Montipora capitata.</title>
        <authorList>
            <person name="Thomas E.M."/>
            <person name="Smith E.M."/>
            <person name="Papke E."/>
            <person name="Shlafstein M.D."/>
            <person name="Oline D.K."/>
            <person name="Videau P."/>
            <person name="Saw J.H."/>
            <person name="Strangman W.K."/>
            <person name="Ushijima B."/>
        </authorList>
    </citation>
    <scope>NUCLEOTIDE SEQUENCE [LARGE SCALE GENOMIC DNA]</scope>
    <source>
        <strain evidence="2 3">P94</strain>
    </source>
</reference>